<dbReference type="Pfam" id="PF02221">
    <property type="entry name" value="E1_DerP2_DerF2"/>
    <property type="match status" value="1"/>
</dbReference>
<dbReference type="EMBL" id="CAXIEN010000195">
    <property type="protein sequence ID" value="CAL1285798.1"/>
    <property type="molecule type" value="Genomic_DNA"/>
</dbReference>
<evidence type="ECO:0000313" key="2">
    <source>
        <dbReference type="EMBL" id="CAL1285798.1"/>
    </source>
</evidence>
<comment type="caution">
    <text evidence="2">The sequence shown here is derived from an EMBL/GenBank/DDBJ whole genome shotgun (WGS) entry which is preliminary data.</text>
</comment>
<protein>
    <recommendedName>
        <fullName evidence="1">MD-2-related lipid-recognition domain-containing protein</fullName>
    </recommendedName>
</protein>
<feature type="domain" description="MD-2-related lipid-recognition" evidence="1">
    <location>
        <begin position="4"/>
        <end position="71"/>
    </location>
</feature>
<gene>
    <name evidence="2" type="ORF">LARSCL_LOCUS13927</name>
</gene>
<dbReference type="Gene3D" id="2.60.40.770">
    <property type="match status" value="1"/>
</dbReference>
<dbReference type="SUPFAM" id="SSF81296">
    <property type="entry name" value="E set domains"/>
    <property type="match status" value="1"/>
</dbReference>
<reference evidence="2 3" key="1">
    <citation type="submission" date="2024-04" db="EMBL/GenBank/DDBJ databases">
        <authorList>
            <person name="Rising A."/>
            <person name="Reimegard J."/>
            <person name="Sonavane S."/>
            <person name="Akerstrom W."/>
            <person name="Nylinder S."/>
            <person name="Hedman E."/>
            <person name="Kallberg Y."/>
        </authorList>
    </citation>
    <scope>NUCLEOTIDE SEQUENCE [LARGE SCALE GENOMIC DNA]</scope>
</reference>
<accession>A0AAV2ASN5</accession>
<name>A0AAV2ASN5_9ARAC</name>
<evidence type="ECO:0000313" key="3">
    <source>
        <dbReference type="Proteomes" id="UP001497382"/>
    </source>
</evidence>
<organism evidence="2 3">
    <name type="scientific">Larinioides sclopetarius</name>
    <dbReference type="NCBI Taxonomy" id="280406"/>
    <lineage>
        <taxon>Eukaryota</taxon>
        <taxon>Metazoa</taxon>
        <taxon>Ecdysozoa</taxon>
        <taxon>Arthropoda</taxon>
        <taxon>Chelicerata</taxon>
        <taxon>Arachnida</taxon>
        <taxon>Araneae</taxon>
        <taxon>Araneomorphae</taxon>
        <taxon>Entelegynae</taxon>
        <taxon>Araneoidea</taxon>
        <taxon>Araneidae</taxon>
        <taxon>Larinioides</taxon>
    </lineage>
</organism>
<evidence type="ECO:0000259" key="1">
    <source>
        <dbReference type="Pfam" id="PF02221"/>
    </source>
</evidence>
<dbReference type="Proteomes" id="UP001497382">
    <property type="component" value="Unassembled WGS sequence"/>
</dbReference>
<sequence>MVKFWTFFLPFEVKQPGGCKSGISCPVTDGEKYSYHGSVDMKELSPQANAIVEWYLKDDVYDNIVCVQILCKIK</sequence>
<proteinExistence type="predicted"/>
<dbReference type="InterPro" id="IPR014756">
    <property type="entry name" value="Ig_E-set"/>
</dbReference>
<dbReference type="AlphaFoldDB" id="A0AAV2ASN5"/>
<dbReference type="InterPro" id="IPR003172">
    <property type="entry name" value="ML_dom"/>
</dbReference>
<keyword evidence="3" id="KW-1185">Reference proteome</keyword>